<accession>A0A8I0VC73</accession>
<dbReference type="GO" id="GO:0006508">
    <property type="term" value="P:proteolysis"/>
    <property type="evidence" value="ECO:0007669"/>
    <property type="project" value="InterPro"/>
</dbReference>
<dbReference type="AlphaFoldDB" id="A0A8I0VC73"/>
<name>A0A8I0VC73_9MICO</name>
<organism evidence="5 6">
    <name type="scientific">Clavibacter phaseoli</name>
    <dbReference type="NCBI Taxonomy" id="1734031"/>
    <lineage>
        <taxon>Bacteria</taxon>
        <taxon>Bacillati</taxon>
        <taxon>Actinomycetota</taxon>
        <taxon>Actinomycetes</taxon>
        <taxon>Micrococcales</taxon>
        <taxon>Microbacteriaceae</taxon>
        <taxon>Clavibacter</taxon>
    </lineage>
</organism>
<reference evidence="5 6" key="1">
    <citation type="submission" date="2020-10" db="EMBL/GenBank/DDBJ databases">
        <title>Draft genome sequences of plant-associated actinobacteria.</title>
        <authorList>
            <person name="Tarlachkov S.V."/>
            <person name="Starodumova I.P."/>
            <person name="Dorofeeva L.V."/>
            <person name="Prisyazhnaya N.V."/>
            <person name="Roubtsova T.V."/>
            <person name="Chizhov V.N."/>
            <person name="Nadler S.A."/>
            <person name="Subbotin S.A."/>
            <person name="Evtushenko L.I."/>
        </authorList>
    </citation>
    <scope>NUCLEOTIDE SEQUENCE [LARGE SCALE GENOMIC DNA]</scope>
    <source>
        <strain evidence="5 6">VKM Ac-2886</strain>
    </source>
</reference>
<keyword evidence="1" id="KW-0732">Signal</keyword>
<dbReference type="PANTHER" id="PTHR42776">
    <property type="entry name" value="SERINE PEPTIDASE S9 FAMILY MEMBER"/>
    <property type="match status" value="1"/>
</dbReference>
<dbReference type="EMBL" id="JADKRP010000003">
    <property type="protein sequence ID" value="MBF4632191.1"/>
    <property type="molecule type" value="Genomic_DNA"/>
</dbReference>
<evidence type="ECO:0000313" key="6">
    <source>
        <dbReference type="Proteomes" id="UP000634579"/>
    </source>
</evidence>
<gene>
    <name evidence="5" type="ORF">ITJ42_13290</name>
</gene>
<dbReference type="Gene3D" id="3.40.50.1820">
    <property type="entry name" value="alpha/beta hydrolase"/>
    <property type="match status" value="1"/>
</dbReference>
<dbReference type="RefSeq" id="WP_194675849.1">
    <property type="nucleotide sequence ID" value="NZ_JADKRP010000003.1"/>
</dbReference>
<dbReference type="InterPro" id="IPR029058">
    <property type="entry name" value="AB_hydrolase_fold"/>
</dbReference>
<dbReference type="InterPro" id="IPR011042">
    <property type="entry name" value="6-blade_b-propeller_TolB-like"/>
</dbReference>
<feature type="domain" description="Peptidase S9 prolyl oligopeptidase catalytic" evidence="4">
    <location>
        <begin position="504"/>
        <end position="711"/>
    </location>
</feature>
<evidence type="ECO:0000256" key="3">
    <source>
        <dbReference type="SAM" id="MobiDB-lite"/>
    </source>
</evidence>
<dbReference type="Gene3D" id="2.120.10.30">
    <property type="entry name" value="TolB, C-terminal domain"/>
    <property type="match status" value="2"/>
</dbReference>
<dbReference type="GO" id="GO:0004252">
    <property type="term" value="F:serine-type endopeptidase activity"/>
    <property type="evidence" value="ECO:0007669"/>
    <property type="project" value="TreeGrafter"/>
</dbReference>
<evidence type="ECO:0000259" key="4">
    <source>
        <dbReference type="Pfam" id="PF00326"/>
    </source>
</evidence>
<keyword evidence="6" id="KW-1185">Reference proteome</keyword>
<dbReference type="Proteomes" id="UP000634579">
    <property type="component" value="Unassembled WGS sequence"/>
</dbReference>
<sequence>MPDTPTPFSELDDFIAIPRLGGLVLSPDGRRAVLTVTTLDAARTGYRHALWVVPAEGGGVPQRLTRSAKSEAGAAFTATGDLLFVSSRPDADDADGKEAAQLWVLPAAGGEARALTRLAGGVDGIAAVARDAATVVLRAPLLPGSGSLEADAVARTTRSDLAVNAILHETYPIRYWDHDLGPDEPHLFALDLADALVEEPARPTTADAATALAAEAATEDGGSAAATEDGGSAAAAPAATPQPYPTSLPRPRDLTPRPGRSLDHAAAALSPDGRTLVVAVGVKERRGDRQALVSIDVATGERTTLLDVPGADVESPVISPDGALLACIRTDRATPAAPTQQEIWVSALDGSDARRVAAGWDRWPSSLRFDADSQALVVTADQDGRGPVFRIGLDDSVTQLTTDVHSYTDVQVDRETGDVLALRSSWMAPAHPVRVSAVDGSVTALATPAPVPATNGTMTEVETTAADGARVRGWLLLPDGASAEAPAPLLLWIHGGPLNSWNAWSWRWTPQVMVARGYAVLLPDPALSTGYGLDFIARGWDAWGEAPFTDLMSITDAVEARDDIDQTRTAAMGGSFGGYMANWVAGHTDRFRAIVSHASLWALDQFGPTTDSSQYWQSIFSAEGLDRNSPHHSVRDIVTPMLVIHGDRDYRVPVGESLRLWSELAEHHAADDGSTPHRFLIFPDENHWILKPQQSVVWYRTVLAFLDQHVHGKDWVRPEVLG</sequence>
<keyword evidence="2" id="KW-0378">Hydrolase</keyword>
<dbReference type="SUPFAM" id="SSF53474">
    <property type="entry name" value="alpha/beta-Hydrolases"/>
    <property type="match status" value="1"/>
</dbReference>
<feature type="region of interest" description="Disordered" evidence="3">
    <location>
        <begin position="214"/>
        <end position="262"/>
    </location>
</feature>
<dbReference type="InterPro" id="IPR001375">
    <property type="entry name" value="Peptidase_S9_cat"/>
</dbReference>
<comment type="caution">
    <text evidence="5">The sequence shown here is derived from an EMBL/GenBank/DDBJ whole genome shotgun (WGS) entry which is preliminary data.</text>
</comment>
<evidence type="ECO:0000313" key="5">
    <source>
        <dbReference type="EMBL" id="MBF4632191.1"/>
    </source>
</evidence>
<dbReference type="Pfam" id="PF00326">
    <property type="entry name" value="Peptidase_S9"/>
    <property type="match status" value="1"/>
</dbReference>
<proteinExistence type="predicted"/>
<dbReference type="PANTHER" id="PTHR42776:SF13">
    <property type="entry name" value="DIPEPTIDYL-PEPTIDASE 5"/>
    <property type="match status" value="1"/>
</dbReference>
<evidence type="ECO:0000256" key="2">
    <source>
        <dbReference type="ARBA" id="ARBA00022801"/>
    </source>
</evidence>
<feature type="compositionally biased region" description="Low complexity" evidence="3">
    <location>
        <begin position="214"/>
        <end position="239"/>
    </location>
</feature>
<dbReference type="SUPFAM" id="SSF82171">
    <property type="entry name" value="DPP6 N-terminal domain-like"/>
    <property type="match status" value="1"/>
</dbReference>
<feature type="compositionally biased region" description="Basic and acidic residues" evidence="3">
    <location>
        <begin position="250"/>
        <end position="262"/>
    </location>
</feature>
<protein>
    <submittedName>
        <fullName evidence="5">S9 family peptidase</fullName>
    </submittedName>
</protein>
<evidence type="ECO:0000256" key="1">
    <source>
        <dbReference type="ARBA" id="ARBA00022729"/>
    </source>
</evidence>